<sequence length="374" mass="39898">MVGGGRDAFIGAVHRIAARIDDQYELVAGCFSSSPEKSAASGADLGVDPRRTYASFAEMATREARRKDGIEAVAIVTPNHMHAPVALQFLRRGIHVICDKPLTATLPEAKRLAKAAEASGVIFALTHNYTGYPMIRQAAAMVRNGDLGEIRVVQVEYAQDWLAEPIEASGQKQADWRTDPARTGAGGATGDIGTHAFNLAAFVTGLELDSLAADLQSFVPGRRVDDNGHVMLRYKGGARGMLWCSQVAAGCENGLRLRVYGTKAGIEWAQEDPNYLWVGPLNQPKYRITRGGAGSGPEAGRVTRVPPGHPEGYLEGFANIYAEAARAILARRDGGTVDPAVTFPGLKEGVEGVAFVDACVRSSKRNGAWVTLAL</sequence>
<reference evidence="3 4" key="1">
    <citation type="submission" date="2021-06" db="EMBL/GenBank/DDBJ databases">
        <title>Rhodobacteraceae bacterium strain HSP-20.</title>
        <authorList>
            <person name="Chen W.-M."/>
        </authorList>
    </citation>
    <scope>NUCLEOTIDE SEQUENCE [LARGE SCALE GENOMIC DNA]</scope>
    <source>
        <strain evidence="3 4">HSP-20</strain>
    </source>
</reference>
<dbReference type="PANTHER" id="PTHR43708:SF3">
    <property type="entry name" value="OXIDOREDUCTASE"/>
    <property type="match status" value="1"/>
</dbReference>
<dbReference type="InterPro" id="IPR051317">
    <property type="entry name" value="Gfo/Idh/MocA_oxidoreduct"/>
</dbReference>
<name>A0ABS6J5A9_9RHOB</name>
<gene>
    <name evidence="3" type="ORF">GU927_012640</name>
</gene>
<comment type="caution">
    <text evidence="3">The sequence shown here is derived from an EMBL/GenBank/DDBJ whole genome shotgun (WGS) entry which is preliminary data.</text>
</comment>
<evidence type="ECO:0000259" key="2">
    <source>
        <dbReference type="Pfam" id="PF22725"/>
    </source>
</evidence>
<evidence type="ECO:0000313" key="4">
    <source>
        <dbReference type="Proteomes" id="UP000731907"/>
    </source>
</evidence>
<dbReference type="Pfam" id="PF01408">
    <property type="entry name" value="GFO_IDH_MocA"/>
    <property type="match status" value="1"/>
</dbReference>
<feature type="domain" description="Gfo/Idh/MocA-like oxidoreductase N-terminal" evidence="1">
    <location>
        <begin position="9"/>
        <end position="126"/>
    </location>
</feature>
<keyword evidence="4" id="KW-1185">Reference proteome</keyword>
<organism evidence="3 4">
    <name type="scientific">Paragemmobacter amnigenus</name>
    <dbReference type="NCBI Taxonomy" id="2852097"/>
    <lineage>
        <taxon>Bacteria</taxon>
        <taxon>Pseudomonadati</taxon>
        <taxon>Pseudomonadota</taxon>
        <taxon>Alphaproteobacteria</taxon>
        <taxon>Rhodobacterales</taxon>
        <taxon>Paracoccaceae</taxon>
        <taxon>Paragemmobacter</taxon>
    </lineage>
</organism>
<dbReference type="EMBL" id="JAAATX020000008">
    <property type="protein sequence ID" value="MBU9698692.1"/>
    <property type="molecule type" value="Genomic_DNA"/>
</dbReference>
<dbReference type="Proteomes" id="UP000731907">
    <property type="component" value="Unassembled WGS sequence"/>
</dbReference>
<evidence type="ECO:0000313" key="3">
    <source>
        <dbReference type="EMBL" id="MBU9698692.1"/>
    </source>
</evidence>
<dbReference type="InterPro" id="IPR000683">
    <property type="entry name" value="Gfo/Idh/MocA-like_OxRdtase_N"/>
</dbReference>
<dbReference type="Pfam" id="PF22725">
    <property type="entry name" value="GFO_IDH_MocA_C3"/>
    <property type="match status" value="1"/>
</dbReference>
<evidence type="ECO:0000259" key="1">
    <source>
        <dbReference type="Pfam" id="PF01408"/>
    </source>
</evidence>
<accession>A0ABS6J5A9</accession>
<dbReference type="PANTHER" id="PTHR43708">
    <property type="entry name" value="CONSERVED EXPRESSED OXIDOREDUCTASE (EUROFUNG)"/>
    <property type="match status" value="1"/>
</dbReference>
<proteinExistence type="predicted"/>
<dbReference type="InterPro" id="IPR055170">
    <property type="entry name" value="GFO_IDH_MocA-like_dom"/>
</dbReference>
<protein>
    <submittedName>
        <fullName evidence="3">Gfo/Idh/MocA family oxidoreductase</fullName>
    </submittedName>
</protein>
<feature type="domain" description="GFO/IDH/MocA-like oxidoreductase" evidence="2">
    <location>
        <begin position="135"/>
        <end position="267"/>
    </location>
</feature>